<dbReference type="AlphaFoldDB" id="A0A4Y9VT13"/>
<dbReference type="PANTHER" id="PTHR30203">
    <property type="entry name" value="OUTER MEMBRANE CATION EFFLUX PROTEIN"/>
    <property type="match status" value="1"/>
</dbReference>
<dbReference type="EMBL" id="PQVH01000005">
    <property type="protein sequence ID" value="TFW72531.1"/>
    <property type="molecule type" value="Genomic_DNA"/>
</dbReference>
<dbReference type="Proteomes" id="UP000297706">
    <property type="component" value="Unassembled WGS sequence"/>
</dbReference>
<dbReference type="InterPro" id="IPR003423">
    <property type="entry name" value="OMP_efflux"/>
</dbReference>
<gene>
    <name evidence="3" type="ORF">C3Y98_02690</name>
</gene>
<name>A0A4Y9VT13_9PROT</name>
<dbReference type="Gene3D" id="1.20.1600.10">
    <property type="entry name" value="Outer membrane efflux proteins (OEP)"/>
    <property type="match status" value="1"/>
</dbReference>
<feature type="chain" id="PRO_5021264061" evidence="2">
    <location>
        <begin position="32"/>
        <end position="434"/>
    </location>
</feature>
<comment type="similarity">
    <text evidence="1">Belongs to the outer membrane factor (OMF) (TC 1.B.17) family.</text>
</comment>
<evidence type="ECO:0000313" key="4">
    <source>
        <dbReference type="Proteomes" id="UP000297706"/>
    </source>
</evidence>
<dbReference type="OrthoDB" id="9791261at2"/>
<accession>A0A4Y9VT13</accession>
<keyword evidence="4" id="KW-1185">Reference proteome</keyword>
<keyword evidence="2" id="KW-0732">Signal</keyword>
<dbReference type="PANTHER" id="PTHR30203:SF24">
    <property type="entry name" value="BLR4935 PROTEIN"/>
    <property type="match status" value="1"/>
</dbReference>
<evidence type="ECO:0000313" key="3">
    <source>
        <dbReference type="EMBL" id="TFW72531.1"/>
    </source>
</evidence>
<dbReference type="Pfam" id="PF02321">
    <property type="entry name" value="OEP"/>
    <property type="match status" value="2"/>
</dbReference>
<sequence>MNTGKKMNTNNIKTMFALTLTVLMLPGLSWAEDVASGNPIGANVQELLNWADTHNPELTAMRYETDAASERIAPAGALPDPLLRVEFMDFAGRDAPDGFNPFPGKGSGTKYTLMQSIPLWGKRDLRREVATAQLEQFKGRRLIGVAETHARIKNAYAQYFQTVGLKKLNEDILTLLGDLESVTRVRYASGLVPQQDAIRAQVEKTTLQSEIISLETDQQQAKARLNAILGRTQGAPLSALPELRRLPLEKLDTVALQQKVVRNNPLLATQSAQISAADANKRLIEKNRYPDLTLGIAPTQRGSNISSWEAMVEVNIPIRFDTRRSQESEAAAMLDAAKERRSGVENQVIGELQENLVAFEAAEKQGRLITYTLLPQAELTFRSALAGYENGKVDFATLLDAQKAIRLARQGQIKMRVEQEVRLAEIERMIGEDL</sequence>
<comment type="caution">
    <text evidence="3">The sequence shown here is derived from an EMBL/GenBank/DDBJ whole genome shotgun (WGS) entry which is preliminary data.</text>
</comment>
<evidence type="ECO:0000256" key="2">
    <source>
        <dbReference type="SAM" id="SignalP"/>
    </source>
</evidence>
<dbReference type="InterPro" id="IPR010131">
    <property type="entry name" value="MdtP/NodT-like"/>
</dbReference>
<dbReference type="GO" id="GO:0015562">
    <property type="term" value="F:efflux transmembrane transporter activity"/>
    <property type="evidence" value="ECO:0007669"/>
    <property type="project" value="InterPro"/>
</dbReference>
<reference evidence="3 4" key="1">
    <citation type="submission" date="2018-02" db="EMBL/GenBank/DDBJ databases">
        <title>A novel lanthanide dependent methylotroph, Methylotenera sp. La3113.</title>
        <authorList>
            <person name="Lv H."/>
            <person name="Tani A."/>
        </authorList>
    </citation>
    <scope>NUCLEOTIDE SEQUENCE [LARGE SCALE GENOMIC DNA]</scope>
    <source>
        <strain evidence="3 4">La3113</strain>
    </source>
</reference>
<dbReference type="SUPFAM" id="SSF56954">
    <property type="entry name" value="Outer membrane efflux proteins (OEP)"/>
    <property type="match status" value="1"/>
</dbReference>
<organism evidence="3 4">
    <name type="scientific">Methylotenera oryzisoli</name>
    <dbReference type="NCBI Taxonomy" id="2080758"/>
    <lineage>
        <taxon>Bacteria</taxon>
        <taxon>Pseudomonadati</taxon>
        <taxon>Pseudomonadota</taxon>
        <taxon>Betaproteobacteria</taxon>
        <taxon>Nitrosomonadales</taxon>
        <taxon>Methylophilaceae</taxon>
        <taxon>Methylotenera</taxon>
    </lineage>
</organism>
<proteinExistence type="inferred from homology"/>
<evidence type="ECO:0000256" key="1">
    <source>
        <dbReference type="ARBA" id="ARBA00007613"/>
    </source>
</evidence>
<feature type="signal peptide" evidence="2">
    <location>
        <begin position="1"/>
        <end position="31"/>
    </location>
</feature>
<protein>
    <submittedName>
        <fullName evidence="3">TolC family protein</fullName>
    </submittedName>
</protein>